<organism evidence="2 3">
    <name type="scientific">Enterococcus diestrammenae</name>
    <dbReference type="NCBI Taxonomy" id="1155073"/>
    <lineage>
        <taxon>Bacteria</taxon>
        <taxon>Bacillati</taxon>
        <taxon>Bacillota</taxon>
        <taxon>Bacilli</taxon>
        <taxon>Lactobacillales</taxon>
        <taxon>Enterococcaceae</taxon>
        <taxon>Enterococcus</taxon>
    </lineage>
</organism>
<dbReference type="EMBL" id="MAEI02000001">
    <property type="protein sequence ID" value="MEO1780910.1"/>
    <property type="molecule type" value="Genomic_DNA"/>
</dbReference>
<feature type="domain" description="YdhG-like" evidence="1">
    <location>
        <begin position="16"/>
        <end position="106"/>
    </location>
</feature>
<sequence length="112" mass="12578">MTVITDYIATAPESAQPHLKAIYTLAKELLPTAEERISYGMPTFYHGKNILHFATAKNHLGFYPTPGPIEQFASELTGYKTSKGAVQFPYTKPLPEDLIRQMIAFRLTEMAK</sequence>
<keyword evidence="3" id="KW-1185">Reference proteome</keyword>
<dbReference type="Gene3D" id="3.90.1150.200">
    <property type="match status" value="1"/>
</dbReference>
<reference evidence="2" key="1">
    <citation type="submission" date="2016-06" db="EMBL/GenBank/DDBJ databases">
        <authorList>
            <person name="Van Tyne D."/>
        </authorList>
    </citation>
    <scope>NUCLEOTIDE SEQUENCE</scope>
    <source>
        <strain evidence="2">JM9A</strain>
    </source>
</reference>
<evidence type="ECO:0000259" key="1">
    <source>
        <dbReference type="Pfam" id="PF08818"/>
    </source>
</evidence>
<evidence type="ECO:0000313" key="2">
    <source>
        <dbReference type="EMBL" id="MEO1780910.1"/>
    </source>
</evidence>
<dbReference type="SUPFAM" id="SSF159888">
    <property type="entry name" value="YdhG-like"/>
    <property type="match status" value="1"/>
</dbReference>
<dbReference type="Pfam" id="PF08818">
    <property type="entry name" value="DUF1801"/>
    <property type="match status" value="1"/>
</dbReference>
<evidence type="ECO:0000313" key="3">
    <source>
        <dbReference type="Proteomes" id="UP001429357"/>
    </source>
</evidence>
<gene>
    <name evidence="2" type="ORF">BAU18_000488</name>
</gene>
<accession>A0ABV0EYY1</accession>
<protein>
    <recommendedName>
        <fullName evidence="1">YdhG-like domain-containing protein</fullName>
    </recommendedName>
</protein>
<name>A0ABV0EYY1_9ENTE</name>
<comment type="caution">
    <text evidence="2">The sequence shown here is derived from an EMBL/GenBank/DDBJ whole genome shotgun (WGS) entry which is preliminary data.</text>
</comment>
<proteinExistence type="predicted"/>
<reference evidence="2" key="2">
    <citation type="submission" date="2024-02" db="EMBL/GenBank/DDBJ databases">
        <title>The Genome Sequence of Enterococcus diestrammenae JM9A.</title>
        <authorList>
            <person name="Earl A."/>
            <person name="Manson A."/>
            <person name="Gilmore M."/>
            <person name="Sanders J."/>
            <person name="Shea T."/>
            <person name="Howe W."/>
            <person name="Livny J."/>
            <person name="Cuomo C."/>
            <person name="Neafsey D."/>
            <person name="Birren B."/>
        </authorList>
    </citation>
    <scope>NUCLEOTIDE SEQUENCE</scope>
    <source>
        <strain evidence="2">JM9A</strain>
    </source>
</reference>
<dbReference type="InterPro" id="IPR014922">
    <property type="entry name" value="YdhG-like"/>
</dbReference>
<dbReference type="Proteomes" id="UP001429357">
    <property type="component" value="Unassembled WGS sequence"/>
</dbReference>
<dbReference type="RefSeq" id="WP_161870539.1">
    <property type="nucleotide sequence ID" value="NZ_JAQFAM010000015.1"/>
</dbReference>